<feature type="non-terminal residue" evidence="1">
    <location>
        <position position="1"/>
    </location>
</feature>
<dbReference type="Proteomes" id="UP001295469">
    <property type="component" value="Chromosome C05"/>
</dbReference>
<name>A0A816LEB1_BRANA</name>
<accession>A0A816LEB1</accession>
<gene>
    <name evidence="1" type="ORF">DARMORV10_C05P54990.1</name>
</gene>
<dbReference type="AlphaFoldDB" id="A0A816LEB1"/>
<protein>
    <submittedName>
        <fullName evidence="1">(rape) hypothetical protein</fullName>
    </submittedName>
</protein>
<sequence>WVWAERNSRLHRHTFRSPDVLLRLVDCQIKDRINSLRKSTQQLVHSSSNYGFLLVILPSPPLDCSILRLVISHQTFPNPFWAKLQWVS</sequence>
<organism evidence="1">
    <name type="scientific">Brassica napus</name>
    <name type="common">Rape</name>
    <dbReference type="NCBI Taxonomy" id="3708"/>
    <lineage>
        <taxon>Eukaryota</taxon>
        <taxon>Viridiplantae</taxon>
        <taxon>Streptophyta</taxon>
        <taxon>Embryophyta</taxon>
        <taxon>Tracheophyta</taxon>
        <taxon>Spermatophyta</taxon>
        <taxon>Magnoliopsida</taxon>
        <taxon>eudicotyledons</taxon>
        <taxon>Gunneridae</taxon>
        <taxon>Pentapetalae</taxon>
        <taxon>rosids</taxon>
        <taxon>malvids</taxon>
        <taxon>Brassicales</taxon>
        <taxon>Brassicaceae</taxon>
        <taxon>Brassiceae</taxon>
        <taxon>Brassica</taxon>
    </lineage>
</organism>
<dbReference type="EMBL" id="HG994369">
    <property type="protein sequence ID" value="CAF1935077.1"/>
    <property type="molecule type" value="Genomic_DNA"/>
</dbReference>
<evidence type="ECO:0000313" key="1">
    <source>
        <dbReference type="EMBL" id="CAF1935077.1"/>
    </source>
</evidence>
<proteinExistence type="predicted"/>
<reference evidence="1" key="1">
    <citation type="submission" date="2021-01" db="EMBL/GenBank/DDBJ databases">
        <authorList>
            <consortium name="Genoscope - CEA"/>
            <person name="William W."/>
        </authorList>
    </citation>
    <scope>NUCLEOTIDE SEQUENCE</scope>
</reference>